<keyword evidence="6 9" id="KW-1133">Transmembrane helix</keyword>
<dbReference type="InterPro" id="IPR004623">
    <property type="entry name" value="KdpA"/>
</dbReference>
<evidence type="ECO:0000256" key="8">
    <source>
        <dbReference type="ARBA" id="ARBA00023136"/>
    </source>
</evidence>
<feature type="transmembrane region" description="Helical" evidence="9">
    <location>
        <begin position="375"/>
        <end position="402"/>
    </location>
</feature>
<evidence type="ECO:0000313" key="11">
    <source>
        <dbReference type="Proteomes" id="UP000216752"/>
    </source>
</evidence>
<sequence length="568" mass="60654">MASDLTLFGLYFVILFGLAWPIGWYMTKVFNLEKTVFDPVFQPIEKLLYRLTGVDASTEMNWKRYAGAVIWFNLMGVALVFIIQILQDKLPFNPENLDVVAPWHLAFNTAVSFMTNTNWQAYGGETTMSYFTQMAALTVQNFLSAATGLAVAIAFIRGLTRKTTQLIGNFWVDLTRSVIYILLPISILFSVVLVQQGVPQTLSSYVSAQTLEGTEQKIAVGPVASQEAIKMLGTNGGGFFNANSAHPFENPTPLTNFLETLSIFLIPAGLAFTFGYMVRDRRQGYAILATMTLLFLMMLTLNYTSELAGNPLVAANGISGPSAMEGKEVRFGIGGTSLFATVTTAASCGAVNGMHDSFTPLGGLVPMLQIMLGEVVFGGVGAGFYGILVFVVLTVFIVGLMVGRTPEYLGKKIDSWEMKMATIAILIPAVTILIGSAIASATEAGLAGIANPGPHGLSEMLYAFASAAGNNGSAFAGLTVNTLFYDLLLALAMLLGRFGVIIPVLAIAGSMAEKKITPPGPGTFPTTGWLFVVLLATVVLVVGALTFLPALALGPIVEHLLMLQGTTY</sequence>
<dbReference type="NCBIfam" id="TIGR00680">
    <property type="entry name" value="kdpA"/>
    <property type="match status" value="1"/>
</dbReference>
<evidence type="ECO:0000256" key="6">
    <source>
        <dbReference type="ARBA" id="ARBA00022989"/>
    </source>
</evidence>
<gene>
    <name evidence="9 10" type="primary">kdpA</name>
    <name evidence="10" type="ORF">SPSIL_048240</name>
</gene>
<dbReference type="Proteomes" id="UP000216752">
    <property type="component" value="Chromosome"/>
</dbReference>
<dbReference type="EMBL" id="CP155573">
    <property type="protein sequence ID" value="XFO68601.1"/>
    <property type="molecule type" value="Genomic_DNA"/>
</dbReference>
<keyword evidence="1 9" id="KW-0813">Transport</keyword>
<evidence type="ECO:0000256" key="4">
    <source>
        <dbReference type="ARBA" id="ARBA00022692"/>
    </source>
</evidence>
<feature type="transmembrane region" description="Helical" evidence="9">
    <location>
        <begin position="528"/>
        <end position="553"/>
    </location>
</feature>
<comment type="subcellular location">
    <subcellularLocation>
        <location evidence="9">Cell membrane</location>
        <topology evidence="9">Multi-pass membrane protein</topology>
    </subcellularLocation>
</comment>
<feature type="transmembrane region" description="Helical" evidence="9">
    <location>
        <begin position="285"/>
        <end position="303"/>
    </location>
</feature>
<keyword evidence="8 9" id="KW-0472">Membrane</keyword>
<evidence type="ECO:0000256" key="7">
    <source>
        <dbReference type="ARBA" id="ARBA00023065"/>
    </source>
</evidence>
<organism evidence="10 11">
    <name type="scientific">Sporomusa silvacetica DSM 10669</name>
    <dbReference type="NCBI Taxonomy" id="1123289"/>
    <lineage>
        <taxon>Bacteria</taxon>
        <taxon>Bacillati</taxon>
        <taxon>Bacillota</taxon>
        <taxon>Negativicutes</taxon>
        <taxon>Selenomonadales</taxon>
        <taxon>Sporomusaceae</taxon>
        <taxon>Sporomusa</taxon>
    </lineage>
</organism>
<dbReference type="Pfam" id="PF03814">
    <property type="entry name" value="KdpA"/>
    <property type="match status" value="1"/>
</dbReference>
<feature type="transmembrane region" description="Helical" evidence="9">
    <location>
        <begin position="461"/>
        <end position="480"/>
    </location>
</feature>
<keyword evidence="4 9" id="KW-0812">Transmembrane</keyword>
<keyword evidence="2 9" id="KW-1003">Cell membrane</keyword>
<dbReference type="HAMAP" id="MF_00275">
    <property type="entry name" value="KdpA"/>
    <property type="match status" value="1"/>
</dbReference>
<evidence type="ECO:0000313" key="10">
    <source>
        <dbReference type="EMBL" id="XFO68601.1"/>
    </source>
</evidence>
<evidence type="ECO:0000256" key="2">
    <source>
        <dbReference type="ARBA" id="ARBA00022475"/>
    </source>
</evidence>
<feature type="transmembrane region" description="Helical" evidence="9">
    <location>
        <begin position="6"/>
        <end position="26"/>
    </location>
</feature>
<feature type="transmembrane region" description="Helical" evidence="9">
    <location>
        <begin position="423"/>
        <end position="441"/>
    </location>
</feature>
<accession>A0ABZ3ISC2</accession>
<dbReference type="PIRSF" id="PIRSF001294">
    <property type="entry name" value="K_ATPaseA"/>
    <property type="match status" value="1"/>
</dbReference>
<dbReference type="RefSeq" id="WP_094606970.1">
    <property type="nucleotide sequence ID" value="NZ_CP155573.1"/>
</dbReference>
<comment type="function">
    <text evidence="9">Part of the high-affinity ATP-driven potassium transport (or Kdp) system, which catalyzes the hydrolysis of ATP coupled with the electrogenic transport of potassium into the cytoplasm. This subunit binds the extracellular potassium ions and delivers the ions to the membrane domain of KdpB through an intramembrane tunnel.</text>
</comment>
<protein>
    <recommendedName>
        <fullName evidence="9">Potassium-transporting ATPase potassium-binding subunit</fullName>
    </recommendedName>
    <alternativeName>
        <fullName evidence="9">ATP phosphohydrolase [potassium-transporting] A chain</fullName>
    </alternativeName>
    <alternativeName>
        <fullName evidence="9">Potassium-binding and translocating subunit A</fullName>
    </alternativeName>
    <alternativeName>
        <fullName evidence="9">Potassium-translocating ATPase A chain</fullName>
    </alternativeName>
</protein>
<comment type="similarity">
    <text evidence="9">Belongs to the KdpA family.</text>
</comment>
<reference evidence="10" key="1">
    <citation type="submission" date="2024-05" db="EMBL/GenBank/DDBJ databases">
        <title>Isolation and characterization of Sporomusa carbonis sp. nov., a carboxydotrophic hydrogenogen in the genus of Sporomusa isolated from a charcoal burning pile.</title>
        <authorList>
            <person name="Boeer T."/>
            <person name="Rosenbaum F."/>
            <person name="Eysell L."/>
            <person name="Mueller V."/>
            <person name="Daniel R."/>
            <person name="Poehlein A."/>
        </authorList>
    </citation>
    <scope>NUCLEOTIDE SEQUENCE [LARGE SCALE GENOMIC DNA]</scope>
    <source>
        <strain evidence="10">DSM 10669</strain>
    </source>
</reference>
<proteinExistence type="inferred from homology"/>
<dbReference type="PANTHER" id="PTHR30607">
    <property type="entry name" value="POTASSIUM-TRANSPORTING ATPASE A CHAIN"/>
    <property type="match status" value="1"/>
</dbReference>
<comment type="subunit">
    <text evidence="9">The system is composed of three essential subunits: KdpA, KdpB and KdpC.</text>
</comment>
<evidence type="ECO:0000256" key="3">
    <source>
        <dbReference type="ARBA" id="ARBA00022538"/>
    </source>
</evidence>
<evidence type="ECO:0000256" key="1">
    <source>
        <dbReference type="ARBA" id="ARBA00022448"/>
    </source>
</evidence>
<dbReference type="PANTHER" id="PTHR30607:SF2">
    <property type="entry name" value="POTASSIUM-TRANSPORTING ATPASE POTASSIUM-BINDING SUBUNIT"/>
    <property type="match status" value="1"/>
</dbReference>
<keyword evidence="3 9" id="KW-0633">Potassium transport</keyword>
<feature type="transmembrane region" description="Helical" evidence="9">
    <location>
        <begin position="134"/>
        <end position="156"/>
    </location>
</feature>
<feature type="transmembrane region" description="Helical" evidence="9">
    <location>
        <begin position="65"/>
        <end position="86"/>
    </location>
</feature>
<keyword evidence="11" id="KW-1185">Reference proteome</keyword>
<evidence type="ECO:0000256" key="5">
    <source>
        <dbReference type="ARBA" id="ARBA00022958"/>
    </source>
</evidence>
<feature type="transmembrane region" description="Helical" evidence="9">
    <location>
        <begin position="177"/>
        <end position="198"/>
    </location>
</feature>
<evidence type="ECO:0000256" key="9">
    <source>
        <dbReference type="HAMAP-Rule" id="MF_00275"/>
    </source>
</evidence>
<keyword evidence="5 9" id="KW-0630">Potassium</keyword>
<feature type="transmembrane region" description="Helical" evidence="9">
    <location>
        <begin position="487"/>
        <end position="508"/>
    </location>
</feature>
<feature type="transmembrane region" description="Helical" evidence="9">
    <location>
        <begin position="257"/>
        <end position="278"/>
    </location>
</feature>
<name>A0ABZ3ISC2_9FIRM</name>
<keyword evidence="7 9" id="KW-0406">Ion transport</keyword>